<evidence type="ECO:0000313" key="1">
    <source>
        <dbReference type="EMBL" id="GMF03093.1"/>
    </source>
</evidence>
<dbReference type="Proteomes" id="UP001165064">
    <property type="component" value="Unassembled WGS sequence"/>
</dbReference>
<dbReference type="EMBL" id="BSXS01012831">
    <property type="protein sequence ID" value="GMF03093.1"/>
    <property type="molecule type" value="Genomic_DNA"/>
</dbReference>
<proteinExistence type="predicted"/>
<protein>
    <submittedName>
        <fullName evidence="1">Unnamed protein product</fullName>
    </submittedName>
</protein>
<name>A0ACB5U7M5_AMBMO</name>
<accession>A0ACB5U7M5</accession>
<evidence type="ECO:0000313" key="2">
    <source>
        <dbReference type="Proteomes" id="UP001165064"/>
    </source>
</evidence>
<reference evidence="1" key="1">
    <citation type="submission" date="2023-04" db="EMBL/GenBank/DDBJ databases">
        <title>Ambrosiozyma monospora NBRC 10751.</title>
        <authorList>
            <person name="Ichikawa N."/>
            <person name="Sato H."/>
            <person name="Tonouchi N."/>
        </authorList>
    </citation>
    <scope>NUCLEOTIDE SEQUENCE</scope>
    <source>
        <strain evidence="1">NBRC 10751</strain>
    </source>
</reference>
<sequence>MKLNDKSFRPLFASIVRWAFDGEGTNSNITEVERLTSFFKFFHKLQEQLRSIITSYYSYILDNTVALLQKYSEGKLTDVNLRRLIFSSLSSSFKYDQDEYWQVGARFDSVSEVLTSQLTNVEDGIGKYLVKAISSLVQDTCSSEEHNKQMNELMLQHMRADCGAREKYWAIRTLKTIYQKVRESWLSLLPQLVPIVAELLEDDNEDVEMEVRTGLVKVLEGVMGEPLDRYLD</sequence>
<gene>
    <name evidence="1" type="ORF">Amon02_001166700</name>
</gene>
<organism evidence="1 2">
    <name type="scientific">Ambrosiozyma monospora</name>
    <name type="common">Yeast</name>
    <name type="synonym">Endomycopsis monosporus</name>
    <dbReference type="NCBI Taxonomy" id="43982"/>
    <lineage>
        <taxon>Eukaryota</taxon>
        <taxon>Fungi</taxon>
        <taxon>Dikarya</taxon>
        <taxon>Ascomycota</taxon>
        <taxon>Saccharomycotina</taxon>
        <taxon>Pichiomycetes</taxon>
        <taxon>Pichiales</taxon>
        <taxon>Pichiaceae</taxon>
        <taxon>Ambrosiozyma</taxon>
    </lineage>
</organism>
<keyword evidence="2" id="KW-1185">Reference proteome</keyword>
<comment type="caution">
    <text evidence="1">The sequence shown here is derived from an EMBL/GenBank/DDBJ whole genome shotgun (WGS) entry which is preliminary data.</text>
</comment>